<dbReference type="AlphaFoldDB" id="A0A1W1XRD2"/>
<evidence type="ECO:0000256" key="5">
    <source>
        <dbReference type="ARBA" id="ARBA00023136"/>
    </source>
</evidence>
<dbReference type="CDD" id="cd07984">
    <property type="entry name" value="LPLAT_LABLAT-like"/>
    <property type="match status" value="1"/>
</dbReference>
<dbReference type="Proteomes" id="UP000192761">
    <property type="component" value="Unassembled WGS sequence"/>
</dbReference>
<dbReference type="GO" id="GO:0005886">
    <property type="term" value="C:plasma membrane"/>
    <property type="evidence" value="ECO:0007669"/>
    <property type="project" value="UniProtKB-SubCell"/>
</dbReference>
<evidence type="ECO:0000256" key="2">
    <source>
        <dbReference type="ARBA" id="ARBA00022475"/>
    </source>
</evidence>
<evidence type="ECO:0000313" key="7">
    <source>
        <dbReference type="EMBL" id="SMC26447.1"/>
    </source>
</evidence>
<dbReference type="RefSeq" id="WP_084091124.1">
    <property type="nucleotide sequence ID" value="NZ_FWXD01000014.1"/>
</dbReference>
<evidence type="ECO:0000256" key="1">
    <source>
        <dbReference type="ARBA" id="ARBA00004533"/>
    </source>
</evidence>
<keyword evidence="8" id="KW-1185">Reference proteome</keyword>
<gene>
    <name evidence="7" type="ORF">SAMN02745857_02480</name>
</gene>
<reference evidence="7 8" key="1">
    <citation type="submission" date="2017-04" db="EMBL/GenBank/DDBJ databases">
        <authorList>
            <person name="Afonso C.L."/>
            <person name="Miller P.J."/>
            <person name="Scott M.A."/>
            <person name="Spackman E."/>
            <person name="Goraichik I."/>
            <person name="Dimitrov K.M."/>
            <person name="Suarez D.L."/>
            <person name="Swayne D.E."/>
        </authorList>
    </citation>
    <scope>NUCLEOTIDE SEQUENCE [LARGE SCALE GENOMIC DNA]</scope>
    <source>
        <strain evidence="7 8">DSM 23236</strain>
    </source>
</reference>
<dbReference type="PANTHER" id="PTHR30606:SF9">
    <property type="entry name" value="LIPID A BIOSYNTHESIS LAUROYLTRANSFERASE"/>
    <property type="match status" value="1"/>
</dbReference>
<sequence length="300" mass="34148">MTRALLPAPVLSWRARLLALPFRVLAWLPMPVLRTVAALCGELLYLLVKRRRQIGLVNMRICFPGLDDAAHRSLLRRHYRELVSCVLSYGKLWFGSARSLEKLVHYEGYEHYKAVHGKQPVILLAPHFLGLDAGGIRLSHDVWGCSMYSASHENPFDELLLAGRSRFGQTLLVRRNDGIRPIVKALRDDISFYYLPDQDLGPRESIFVPFFGVPTATVPAMGKLARLSGAAVVPMITTLEGNRFVCRFYPAWQDFPAGDDVVDTARMNAFIEAQVRAFPSQYYWLHRRFKTRPEGEAPFY</sequence>
<dbReference type="EMBL" id="FWXD01000014">
    <property type="protein sequence ID" value="SMC26447.1"/>
    <property type="molecule type" value="Genomic_DNA"/>
</dbReference>
<protein>
    <submittedName>
        <fullName evidence="7">KDO2-lipid IV(A) lauroyltransferase</fullName>
    </submittedName>
</protein>
<keyword evidence="5" id="KW-0472">Membrane</keyword>
<keyword evidence="4 7" id="KW-0808">Transferase</keyword>
<dbReference type="InterPro" id="IPR004960">
    <property type="entry name" value="LipA_acyltrans"/>
</dbReference>
<dbReference type="STRING" id="1121001.SAMN02745857_02480"/>
<dbReference type="PANTHER" id="PTHR30606">
    <property type="entry name" value="LIPID A BIOSYNTHESIS LAUROYL ACYLTRANSFERASE"/>
    <property type="match status" value="1"/>
</dbReference>
<dbReference type="GO" id="GO:0009247">
    <property type="term" value="P:glycolipid biosynthetic process"/>
    <property type="evidence" value="ECO:0007669"/>
    <property type="project" value="UniProtKB-ARBA"/>
</dbReference>
<evidence type="ECO:0000256" key="3">
    <source>
        <dbReference type="ARBA" id="ARBA00022519"/>
    </source>
</evidence>
<dbReference type="GO" id="GO:0016746">
    <property type="term" value="F:acyltransferase activity"/>
    <property type="evidence" value="ECO:0007669"/>
    <property type="project" value="UniProtKB-KW"/>
</dbReference>
<comment type="subcellular location">
    <subcellularLocation>
        <location evidence="1">Cell inner membrane</location>
    </subcellularLocation>
</comment>
<accession>A0A1W1XRD2</accession>
<keyword evidence="2" id="KW-1003">Cell membrane</keyword>
<evidence type="ECO:0000313" key="8">
    <source>
        <dbReference type="Proteomes" id="UP000192761"/>
    </source>
</evidence>
<keyword evidence="3" id="KW-0997">Cell inner membrane</keyword>
<evidence type="ECO:0000256" key="4">
    <source>
        <dbReference type="ARBA" id="ARBA00022679"/>
    </source>
</evidence>
<dbReference type="Pfam" id="PF03279">
    <property type="entry name" value="Lip_A_acyltrans"/>
    <property type="match status" value="1"/>
</dbReference>
<keyword evidence="6" id="KW-0012">Acyltransferase</keyword>
<organism evidence="7 8">
    <name type="scientific">Andreprevotia lacus DSM 23236</name>
    <dbReference type="NCBI Taxonomy" id="1121001"/>
    <lineage>
        <taxon>Bacteria</taxon>
        <taxon>Pseudomonadati</taxon>
        <taxon>Pseudomonadota</taxon>
        <taxon>Betaproteobacteria</taxon>
        <taxon>Neisseriales</taxon>
        <taxon>Chitinibacteraceae</taxon>
        <taxon>Andreprevotia</taxon>
    </lineage>
</organism>
<proteinExistence type="predicted"/>
<dbReference type="PIRSF" id="PIRSF026649">
    <property type="entry name" value="MsbB"/>
    <property type="match status" value="1"/>
</dbReference>
<name>A0A1W1XRD2_9NEIS</name>
<dbReference type="OrthoDB" id="9803456at2"/>
<evidence type="ECO:0000256" key="6">
    <source>
        <dbReference type="ARBA" id="ARBA00023315"/>
    </source>
</evidence>